<reference evidence="2" key="1">
    <citation type="submission" date="2022-06" db="EMBL/GenBank/DDBJ databases">
        <authorList>
            <consortium name="SYNGENTA / RWTH Aachen University"/>
        </authorList>
    </citation>
    <scope>NUCLEOTIDE SEQUENCE</scope>
</reference>
<accession>A0AAV0AWH2</accession>
<feature type="compositionally biased region" description="Basic and acidic residues" evidence="1">
    <location>
        <begin position="230"/>
        <end position="240"/>
    </location>
</feature>
<sequence length="240" mass="27427">MRESEAKEGRFDDVIKRKILKTEVENEVGWFEEEGGGDENLKQEPLPLRFDLVKTFSYRFDSPMVPILFVRTPYHVQLTEAEPSEDSESSLDIVRLLDPEHLEPFVSLARLLLLAKPNPISATKILKELAEEPQSSNFDCKKTHSLILNGFAPFPDIWVTLPIARKFAIRYGLLETPSKSKSEAGLLSNLLSWKTRSIWSLVFFGSKFNELSNRRRSGDHPPVDDEEIEGDLRRGELISK</sequence>
<feature type="region of interest" description="Disordered" evidence="1">
    <location>
        <begin position="213"/>
        <end position="240"/>
    </location>
</feature>
<comment type="caution">
    <text evidence="2">The sequence shown here is derived from an EMBL/GenBank/DDBJ whole genome shotgun (WGS) entry which is preliminary data.</text>
</comment>
<dbReference type="EMBL" id="CALTRL010001657">
    <property type="protein sequence ID" value="CAH7673280.1"/>
    <property type="molecule type" value="Genomic_DNA"/>
</dbReference>
<protein>
    <submittedName>
        <fullName evidence="2">Expressed protein</fullName>
    </submittedName>
</protein>
<evidence type="ECO:0000313" key="2">
    <source>
        <dbReference type="EMBL" id="CAH7673280.1"/>
    </source>
</evidence>
<keyword evidence="3" id="KW-1185">Reference proteome</keyword>
<feature type="compositionally biased region" description="Basic and acidic residues" evidence="1">
    <location>
        <begin position="213"/>
        <end position="223"/>
    </location>
</feature>
<proteinExistence type="predicted"/>
<organism evidence="2 3">
    <name type="scientific">Phakopsora pachyrhizi</name>
    <name type="common">Asian soybean rust disease fungus</name>
    <dbReference type="NCBI Taxonomy" id="170000"/>
    <lineage>
        <taxon>Eukaryota</taxon>
        <taxon>Fungi</taxon>
        <taxon>Dikarya</taxon>
        <taxon>Basidiomycota</taxon>
        <taxon>Pucciniomycotina</taxon>
        <taxon>Pucciniomycetes</taxon>
        <taxon>Pucciniales</taxon>
        <taxon>Phakopsoraceae</taxon>
        <taxon>Phakopsora</taxon>
    </lineage>
</organism>
<name>A0AAV0AWH2_PHAPC</name>
<evidence type="ECO:0000256" key="1">
    <source>
        <dbReference type="SAM" id="MobiDB-lite"/>
    </source>
</evidence>
<evidence type="ECO:0000313" key="3">
    <source>
        <dbReference type="Proteomes" id="UP001153365"/>
    </source>
</evidence>
<dbReference type="AlphaFoldDB" id="A0AAV0AWH2"/>
<dbReference type="Proteomes" id="UP001153365">
    <property type="component" value="Unassembled WGS sequence"/>
</dbReference>
<gene>
    <name evidence="2" type="ORF">PPACK8108_LOCUS8163</name>
</gene>